<feature type="domain" description="D-isomer specific 2-hydroxyacid dehydrogenase NAD-binding" evidence="6">
    <location>
        <begin position="197"/>
        <end position="301"/>
    </location>
</feature>
<dbReference type="HOGENOM" id="CLU_019796_1_0_1"/>
<protein>
    <submittedName>
        <fullName evidence="7">Oxidoreductase-like protein</fullName>
    </submittedName>
</protein>
<dbReference type="InterPro" id="IPR006140">
    <property type="entry name" value="D-isomer_DH_NAD-bd"/>
</dbReference>
<dbReference type="PANTHER" id="PTHR43333">
    <property type="entry name" value="2-HACID_DH_C DOMAIN-CONTAINING PROTEIN"/>
    <property type="match status" value="1"/>
</dbReference>
<feature type="domain" description="D-isomer specific 2-hydroxyacid dehydrogenase NAD-binding" evidence="6">
    <location>
        <begin position="125"/>
        <end position="169"/>
    </location>
</feature>
<dbReference type="PANTHER" id="PTHR43333:SF1">
    <property type="entry name" value="D-ISOMER SPECIFIC 2-HYDROXYACID DEHYDROGENASE NAD-BINDING DOMAIN-CONTAINING PROTEIN"/>
    <property type="match status" value="1"/>
</dbReference>
<dbReference type="PROSITE" id="PS51477">
    <property type="entry name" value="PAH"/>
    <property type="match status" value="1"/>
</dbReference>
<evidence type="ECO:0000259" key="6">
    <source>
        <dbReference type="Pfam" id="PF02826"/>
    </source>
</evidence>
<dbReference type="GO" id="GO:0006355">
    <property type="term" value="P:regulation of DNA-templated transcription"/>
    <property type="evidence" value="ECO:0007669"/>
    <property type="project" value="InterPro"/>
</dbReference>
<dbReference type="OrthoDB" id="298012at2759"/>
<organism evidence="8">
    <name type="scientific">Chaetomium thermophilum (strain DSM 1495 / CBS 144.50 / IMI 039719)</name>
    <name type="common">Thermochaetoides thermophila</name>
    <dbReference type="NCBI Taxonomy" id="759272"/>
    <lineage>
        <taxon>Eukaryota</taxon>
        <taxon>Fungi</taxon>
        <taxon>Dikarya</taxon>
        <taxon>Ascomycota</taxon>
        <taxon>Pezizomycotina</taxon>
        <taxon>Sordariomycetes</taxon>
        <taxon>Sordariomycetidae</taxon>
        <taxon>Sordariales</taxon>
        <taxon>Chaetomiaceae</taxon>
        <taxon>Thermochaetoides</taxon>
    </lineage>
</organism>
<keyword evidence="4 5" id="KW-0539">Nucleus</keyword>
<name>G0SBC3_CHATD</name>
<dbReference type="GeneID" id="18259010"/>
<dbReference type="AlphaFoldDB" id="G0SBC3"/>
<dbReference type="KEGG" id="cthr:CTHT_0049720"/>
<evidence type="ECO:0000313" key="7">
    <source>
        <dbReference type="EMBL" id="EGS19503.1"/>
    </source>
</evidence>
<dbReference type="EMBL" id="GL988044">
    <property type="protein sequence ID" value="EGS19503.1"/>
    <property type="molecule type" value="Genomic_DNA"/>
</dbReference>
<dbReference type="InterPro" id="IPR036291">
    <property type="entry name" value="NAD(P)-bd_dom_sf"/>
</dbReference>
<dbReference type="RefSeq" id="XP_006695325.1">
    <property type="nucleotide sequence ID" value="XM_006695262.1"/>
</dbReference>
<dbReference type="Proteomes" id="UP000008066">
    <property type="component" value="Unassembled WGS sequence"/>
</dbReference>
<proteinExistence type="predicted"/>
<dbReference type="SUPFAM" id="SSF47762">
    <property type="entry name" value="PAH2 domain"/>
    <property type="match status" value="1"/>
</dbReference>
<evidence type="ECO:0000256" key="2">
    <source>
        <dbReference type="ARBA" id="ARBA00023002"/>
    </source>
</evidence>
<comment type="subcellular location">
    <subcellularLocation>
        <location evidence="1 5">Nucleus</location>
    </subcellularLocation>
</comment>
<reference evidence="7 8" key="1">
    <citation type="journal article" date="2011" name="Cell">
        <title>Insight into structure and assembly of the nuclear pore complex by utilizing the genome of a eukaryotic thermophile.</title>
        <authorList>
            <person name="Amlacher S."/>
            <person name="Sarges P."/>
            <person name="Flemming D."/>
            <person name="van Noort V."/>
            <person name="Kunze R."/>
            <person name="Devos D.P."/>
            <person name="Arumugam M."/>
            <person name="Bork P."/>
            <person name="Hurt E."/>
        </authorList>
    </citation>
    <scope>NUCLEOTIDE SEQUENCE [LARGE SCALE GENOMIC DNA]</scope>
    <source>
        <strain evidence="8">DSM 1495 / CBS 144.50 / IMI 039719</strain>
    </source>
</reference>
<dbReference type="Pfam" id="PF02826">
    <property type="entry name" value="2-Hacid_dh_C"/>
    <property type="match status" value="2"/>
</dbReference>
<evidence type="ECO:0000256" key="3">
    <source>
        <dbReference type="ARBA" id="ARBA00023027"/>
    </source>
</evidence>
<keyword evidence="8" id="KW-1185">Reference proteome</keyword>
<dbReference type="InterPro" id="IPR029752">
    <property type="entry name" value="D-isomer_DH_CS1"/>
</dbReference>
<keyword evidence="3" id="KW-0520">NAD</keyword>
<dbReference type="GO" id="GO:0051287">
    <property type="term" value="F:NAD binding"/>
    <property type="evidence" value="ECO:0007669"/>
    <property type="project" value="InterPro"/>
</dbReference>
<dbReference type="STRING" id="759272.G0SBC3"/>
<dbReference type="GO" id="GO:0005634">
    <property type="term" value="C:nucleus"/>
    <property type="evidence" value="ECO:0007669"/>
    <property type="project" value="UniProtKB-SubCell"/>
</dbReference>
<gene>
    <name evidence="7" type="ORF">CTHT_0049720</name>
</gene>
<evidence type="ECO:0000256" key="4">
    <source>
        <dbReference type="ARBA" id="ARBA00023242"/>
    </source>
</evidence>
<dbReference type="Gene3D" id="1.20.1160.11">
    <property type="entry name" value="Paired amphipathic helix"/>
    <property type="match status" value="1"/>
</dbReference>
<evidence type="ECO:0000256" key="5">
    <source>
        <dbReference type="PROSITE-ProRule" id="PRU00810"/>
    </source>
</evidence>
<dbReference type="InterPro" id="IPR003822">
    <property type="entry name" value="PAH"/>
</dbReference>
<accession>G0SBC3</accession>
<dbReference type="Gene3D" id="3.40.50.720">
    <property type="entry name" value="NAD(P)-binding Rossmann-like Domain"/>
    <property type="match status" value="2"/>
</dbReference>
<dbReference type="eggNOG" id="KOG0069">
    <property type="taxonomic scope" value="Eukaryota"/>
</dbReference>
<dbReference type="GO" id="GO:0016491">
    <property type="term" value="F:oxidoreductase activity"/>
    <property type="evidence" value="ECO:0007669"/>
    <property type="project" value="UniProtKB-KW"/>
</dbReference>
<dbReference type="SUPFAM" id="SSF51735">
    <property type="entry name" value="NAD(P)-binding Rossmann-fold domains"/>
    <property type="match status" value="1"/>
</dbReference>
<evidence type="ECO:0000256" key="1">
    <source>
        <dbReference type="ARBA" id="ARBA00004123"/>
    </source>
</evidence>
<dbReference type="InterPro" id="IPR036600">
    <property type="entry name" value="PAH_sf"/>
</dbReference>
<sequence length="395" mass="44035">MGSLPNPPSSPGLNNDTLLIAIPHPPDPNWIATQASRHPGLKIRWYETERTLGTPPKPLPTDTFDGVTLVCTNWPQLIPPFANPNIRFIQLSSAGADRWVDHPLYKDQNVMFCNASGVHARLLHLPVHDSPGLRAGILGYGAIGRHVARLVSALGMEVYAYTLRPRPTPESRRDNRTYLVPGTGDPDGVIPVKWFHGEEKESLKRFLEEGFDLLVLSLPLTKATESLLSTEQFDILATKGKGKTFIVNVGRGKLIDTQALLEAVRGGKIAGAALDVTDPEPLPEGHELLREERVFVTPHVSWHALEYLDYVNAALQYQPNIYRQFLNIVMDYKNQRLGMLGAIHQVSDFYVMYPVLIQGLIAFFLPELHIACDEEIAENAVSVTGTRQFKEKKYP</sequence>
<evidence type="ECO:0000313" key="8">
    <source>
        <dbReference type="Proteomes" id="UP000008066"/>
    </source>
</evidence>
<keyword evidence="2" id="KW-0560">Oxidoreductase</keyword>
<dbReference type="OMA" id="MHIHIEN"/>
<dbReference type="PROSITE" id="PS00065">
    <property type="entry name" value="D_2_HYDROXYACID_DH_1"/>
    <property type="match status" value="1"/>
</dbReference>